<reference evidence="2" key="2">
    <citation type="submission" date="2020-12" db="EMBL/GenBank/DDBJ databases">
        <authorList>
            <person name="Kanost M."/>
        </authorList>
    </citation>
    <scope>NUCLEOTIDE SEQUENCE</scope>
</reference>
<dbReference type="AlphaFoldDB" id="A0A922CRU9"/>
<dbReference type="PANTHER" id="PTHR11012">
    <property type="entry name" value="PROTEIN KINASE-LIKE DOMAIN-CONTAINING"/>
    <property type="match status" value="1"/>
</dbReference>
<dbReference type="EMBL" id="JH668502">
    <property type="protein sequence ID" value="KAG6455944.1"/>
    <property type="molecule type" value="Genomic_DNA"/>
</dbReference>
<name>A0A922CRU9_MANSE</name>
<comment type="caution">
    <text evidence="2">The sequence shown here is derived from an EMBL/GenBank/DDBJ whole genome shotgun (WGS) entry which is preliminary data.</text>
</comment>
<dbReference type="Proteomes" id="UP000791440">
    <property type="component" value="Unassembled WGS sequence"/>
</dbReference>
<feature type="domain" description="CHK kinase-like" evidence="1">
    <location>
        <begin position="123"/>
        <end position="307"/>
    </location>
</feature>
<organism evidence="2 3">
    <name type="scientific">Manduca sexta</name>
    <name type="common">Tobacco hawkmoth</name>
    <name type="synonym">Tobacco hornworm</name>
    <dbReference type="NCBI Taxonomy" id="7130"/>
    <lineage>
        <taxon>Eukaryota</taxon>
        <taxon>Metazoa</taxon>
        <taxon>Ecdysozoa</taxon>
        <taxon>Arthropoda</taxon>
        <taxon>Hexapoda</taxon>
        <taxon>Insecta</taxon>
        <taxon>Pterygota</taxon>
        <taxon>Neoptera</taxon>
        <taxon>Endopterygota</taxon>
        <taxon>Lepidoptera</taxon>
        <taxon>Glossata</taxon>
        <taxon>Ditrysia</taxon>
        <taxon>Bombycoidea</taxon>
        <taxon>Sphingidae</taxon>
        <taxon>Sphinginae</taxon>
        <taxon>Sphingini</taxon>
        <taxon>Manduca</taxon>
    </lineage>
</organism>
<dbReference type="PANTHER" id="PTHR11012:SF54">
    <property type="entry name" value="CHK KINASE-LIKE DOMAIN-CONTAINING PROTEIN"/>
    <property type="match status" value="1"/>
</dbReference>
<dbReference type="SMART" id="SM00587">
    <property type="entry name" value="CHK"/>
    <property type="match status" value="1"/>
</dbReference>
<sequence>MSDHEQILTKLLNKIVTELALVTPRVKIQPISSGGANFTSQLFQATISYGDNELKLFAKVAAIGEKFRQELAGFQIFETENNFYTKLMKIYENLQEKHNVPQDKRFVAPKCYGCSSKLCEEVLVLEDLSAQGFTVYDRMKSVDWDYASKAVEEIAKFHALSVAFENENKEEFNKYLESLTYSLDIENIPNLTDNVNKGVRFVKEENRNRVEAFVASFGKLNYNDMLKPIKLNVLAHCDNRVSNQMYRVNEDGRVELKIIDYQGIWRGTLACDLLYFIFSATDKKFRDQHYEQLLDHYYNELSLAMKRLALNPDEIYSREDFDFEYKTVQRHSMKKSSC</sequence>
<dbReference type="InterPro" id="IPR004119">
    <property type="entry name" value="EcKL"/>
</dbReference>
<keyword evidence="3" id="KW-1185">Reference proteome</keyword>
<dbReference type="InterPro" id="IPR011009">
    <property type="entry name" value="Kinase-like_dom_sf"/>
</dbReference>
<dbReference type="Gene3D" id="3.90.1200.10">
    <property type="match status" value="1"/>
</dbReference>
<evidence type="ECO:0000313" key="2">
    <source>
        <dbReference type="EMBL" id="KAG6455944.1"/>
    </source>
</evidence>
<dbReference type="Pfam" id="PF02958">
    <property type="entry name" value="EcKL"/>
    <property type="match status" value="1"/>
</dbReference>
<proteinExistence type="predicted"/>
<accession>A0A922CRU9</accession>
<dbReference type="SUPFAM" id="SSF56112">
    <property type="entry name" value="Protein kinase-like (PK-like)"/>
    <property type="match status" value="1"/>
</dbReference>
<protein>
    <recommendedName>
        <fullName evidence="1">CHK kinase-like domain-containing protein</fullName>
    </recommendedName>
</protein>
<evidence type="ECO:0000313" key="3">
    <source>
        <dbReference type="Proteomes" id="UP000791440"/>
    </source>
</evidence>
<dbReference type="InterPro" id="IPR015897">
    <property type="entry name" value="CHK_kinase-like"/>
</dbReference>
<gene>
    <name evidence="2" type="ORF">O3G_MSEX009487</name>
</gene>
<evidence type="ECO:0000259" key="1">
    <source>
        <dbReference type="SMART" id="SM00587"/>
    </source>
</evidence>
<reference evidence="2" key="1">
    <citation type="journal article" date="2016" name="Insect Biochem. Mol. Biol.">
        <title>Multifaceted biological insights from a draft genome sequence of the tobacco hornworm moth, Manduca sexta.</title>
        <authorList>
            <person name="Kanost M.R."/>
            <person name="Arrese E.L."/>
            <person name="Cao X."/>
            <person name="Chen Y.R."/>
            <person name="Chellapilla S."/>
            <person name="Goldsmith M.R."/>
            <person name="Grosse-Wilde E."/>
            <person name="Heckel D.G."/>
            <person name="Herndon N."/>
            <person name="Jiang H."/>
            <person name="Papanicolaou A."/>
            <person name="Qu J."/>
            <person name="Soulages J.L."/>
            <person name="Vogel H."/>
            <person name="Walters J."/>
            <person name="Waterhouse R.M."/>
            <person name="Ahn S.J."/>
            <person name="Almeida F.C."/>
            <person name="An C."/>
            <person name="Aqrawi P."/>
            <person name="Bretschneider A."/>
            <person name="Bryant W.B."/>
            <person name="Bucks S."/>
            <person name="Chao H."/>
            <person name="Chevignon G."/>
            <person name="Christen J.M."/>
            <person name="Clarke D.F."/>
            <person name="Dittmer N.T."/>
            <person name="Ferguson L.C.F."/>
            <person name="Garavelou S."/>
            <person name="Gordon K.H.J."/>
            <person name="Gunaratna R.T."/>
            <person name="Han Y."/>
            <person name="Hauser F."/>
            <person name="He Y."/>
            <person name="Heidel-Fischer H."/>
            <person name="Hirsh A."/>
            <person name="Hu Y."/>
            <person name="Jiang H."/>
            <person name="Kalra D."/>
            <person name="Klinner C."/>
            <person name="Konig C."/>
            <person name="Kovar C."/>
            <person name="Kroll A.R."/>
            <person name="Kuwar S.S."/>
            <person name="Lee S.L."/>
            <person name="Lehman R."/>
            <person name="Li K."/>
            <person name="Li Z."/>
            <person name="Liang H."/>
            <person name="Lovelace S."/>
            <person name="Lu Z."/>
            <person name="Mansfield J.H."/>
            <person name="McCulloch K.J."/>
            <person name="Mathew T."/>
            <person name="Morton B."/>
            <person name="Muzny D.M."/>
            <person name="Neunemann D."/>
            <person name="Ongeri F."/>
            <person name="Pauchet Y."/>
            <person name="Pu L.L."/>
            <person name="Pyrousis I."/>
            <person name="Rao X.J."/>
            <person name="Redding A."/>
            <person name="Roesel C."/>
            <person name="Sanchez-Gracia A."/>
            <person name="Schaack S."/>
            <person name="Shukla A."/>
            <person name="Tetreau G."/>
            <person name="Wang Y."/>
            <person name="Xiong G.H."/>
            <person name="Traut W."/>
            <person name="Walsh T.K."/>
            <person name="Worley K.C."/>
            <person name="Wu D."/>
            <person name="Wu W."/>
            <person name="Wu Y.Q."/>
            <person name="Zhang X."/>
            <person name="Zou Z."/>
            <person name="Zucker H."/>
            <person name="Briscoe A.D."/>
            <person name="Burmester T."/>
            <person name="Clem R.J."/>
            <person name="Feyereisen R."/>
            <person name="Grimmelikhuijzen C.J.P."/>
            <person name="Hamodrakas S.J."/>
            <person name="Hansson B.S."/>
            <person name="Huguet E."/>
            <person name="Jermiin L.S."/>
            <person name="Lan Q."/>
            <person name="Lehman H.K."/>
            <person name="Lorenzen M."/>
            <person name="Merzendorfer H."/>
            <person name="Michalopoulos I."/>
            <person name="Morton D.B."/>
            <person name="Muthukrishnan S."/>
            <person name="Oakeshott J.G."/>
            <person name="Palmer W."/>
            <person name="Park Y."/>
            <person name="Passarelli A.L."/>
            <person name="Rozas J."/>
            <person name="Schwartz L.M."/>
            <person name="Smith W."/>
            <person name="Southgate A."/>
            <person name="Vilcinskas A."/>
            <person name="Vogt R."/>
            <person name="Wang P."/>
            <person name="Werren J."/>
            <person name="Yu X.Q."/>
            <person name="Zhou J.J."/>
            <person name="Brown S.J."/>
            <person name="Scherer S.E."/>
            <person name="Richards S."/>
            <person name="Blissard G.W."/>
        </authorList>
    </citation>
    <scope>NUCLEOTIDE SEQUENCE</scope>
</reference>